<feature type="transmembrane region" description="Helical" evidence="1">
    <location>
        <begin position="38"/>
        <end position="60"/>
    </location>
</feature>
<keyword evidence="3" id="KW-1185">Reference proteome</keyword>
<keyword evidence="1" id="KW-0472">Membrane</keyword>
<sequence length="98" mass="11015">MRWFKSPKYYPYIIVALASILMLVIINTGKFSYQTFPLALFLAAKLSILFGAVEVGLSYIGQYKEKEETYRAISRAISSFGMAICFVVLLVSFEAAKP</sequence>
<dbReference type="Proteomes" id="UP001163739">
    <property type="component" value="Chromosome"/>
</dbReference>
<accession>A0ABY6N587</accession>
<dbReference type="RefSeq" id="WP_265048760.1">
    <property type="nucleotide sequence ID" value="NZ_CP100390.1"/>
</dbReference>
<keyword evidence="1" id="KW-1133">Transmembrane helix</keyword>
<dbReference type="EMBL" id="CP100390">
    <property type="protein sequence ID" value="UZE97283.1"/>
    <property type="molecule type" value="Genomic_DNA"/>
</dbReference>
<evidence type="ECO:0000313" key="2">
    <source>
        <dbReference type="EMBL" id="UZE97283.1"/>
    </source>
</evidence>
<proteinExistence type="predicted"/>
<keyword evidence="1" id="KW-0812">Transmembrane</keyword>
<protein>
    <submittedName>
        <fullName evidence="2">Uncharacterized protein</fullName>
    </submittedName>
</protein>
<feature type="transmembrane region" description="Helical" evidence="1">
    <location>
        <begin position="9"/>
        <end position="26"/>
    </location>
</feature>
<evidence type="ECO:0000256" key="1">
    <source>
        <dbReference type="SAM" id="Phobius"/>
    </source>
</evidence>
<name>A0ABY6N587_9ALTE</name>
<reference evidence="2" key="1">
    <citation type="submission" date="2022-06" db="EMBL/GenBank/DDBJ databases">
        <title>Alkalimarinus sp. nov., isolated from gut of a Alitta virens.</title>
        <authorList>
            <person name="Yang A.I."/>
            <person name="Shin N.-R."/>
        </authorList>
    </citation>
    <scope>NUCLEOTIDE SEQUENCE</scope>
    <source>
        <strain evidence="2">A2M4</strain>
    </source>
</reference>
<gene>
    <name evidence="2" type="ORF">NKI27_05900</name>
</gene>
<evidence type="ECO:0000313" key="3">
    <source>
        <dbReference type="Proteomes" id="UP001163739"/>
    </source>
</evidence>
<organism evidence="2 3">
    <name type="scientific">Alkalimarinus alittae</name>
    <dbReference type="NCBI Taxonomy" id="2961619"/>
    <lineage>
        <taxon>Bacteria</taxon>
        <taxon>Pseudomonadati</taxon>
        <taxon>Pseudomonadota</taxon>
        <taxon>Gammaproteobacteria</taxon>
        <taxon>Alteromonadales</taxon>
        <taxon>Alteromonadaceae</taxon>
        <taxon>Alkalimarinus</taxon>
    </lineage>
</organism>
<feature type="transmembrane region" description="Helical" evidence="1">
    <location>
        <begin position="72"/>
        <end position="93"/>
    </location>
</feature>